<proteinExistence type="predicted"/>
<evidence type="ECO:0000256" key="3">
    <source>
        <dbReference type="SAM" id="SignalP"/>
    </source>
</evidence>
<name>A0AA39HW82_9BILA</name>
<keyword evidence="3" id="KW-0732">Signal</keyword>
<dbReference type="AlphaFoldDB" id="A0AA39HW82"/>
<organism evidence="4 5">
    <name type="scientific">Steinernema hermaphroditum</name>
    <dbReference type="NCBI Taxonomy" id="289476"/>
    <lineage>
        <taxon>Eukaryota</taxon>
        <taxon>Metazoa</taxon>
        <taxon>Ecdysozoa</taxon>
        <taxon>Nematoda</taxon>
        <taxon>Chromadorea</taxon>
        <taxon>Rhabditida</taxon>
        <taxon>Tylenchina</taxon>
        <taxon>Panagrolaimomorpha</taxon>
        <taxon>Strongyloidoidea</taxon>
        <taxon>Steinernematidae</taxon>
        <taxon>Steinernema</taxon>
    </lineage>
</organism>
<dbReference type="InterPro" id="IPR036084">
    <property type="entry name" value="Ser_inhib-like_sf"/>
</dbReference>
<sequence length="82" mass="9146">MFFPVLISCAILCLASPYPYYGGQTRQCGANEEWVQCYTCEEDCQKHYIPCISSCLPANCMCKQGFVRYRGQCLPPDACGGN</sequence>
<gene>
    <name evidence="4" type="ORF">QR680_006237</name>
</gene>
<keyword evidence="2" id="KW-1015">Disulfide bond</keyword>
<accession>A0AA39HW82</accession>
<dbReference type="GO" id="GO:0004867">
    <property type="term" value="F:serine-type endopeptidase inhibitor activity"/>
    <property type="evidence" value="ECO:0007669"/>
    <property type="project" value="UniProtKB-KW"/>
</dbReference>
<evidence type="ECO:0000256" key="2">
    <source>
        <dbReference type="ARBA" id="ARBA00023157"/>
    </source>
</evidence>
<dbReference type="Gene3D" id="2.10.25.10">
    <property type="entry name" value="Laminin"/>
    <property type="match status" value="1"/>
</dbReference>
<reference evidence="4" key="1">
    <citation type="submission" date="2023-06" db="EMBL/GenBank/DDBJ databases">
        <title>Genomic analysis of the entomopathogenic nematode Steinernema hermaphroditum.</title>
        <authorList>
            <person name="Schwarz E.M."/>
            <person name="Heppert J.K."/>
            <person name="Baniya A."/>
            <person name="Schwartz H.T."/>
            <person name="Tan C.-H."/>
            <person name="Antoshechkin I."/>
            <person name="Sternberg P.W."/>
            <person name="Goodrich-Blair H."/>
            <person name="Dillman A.R."/>
        </authorList>
    </citation>
    <scope>NUCLEOTIDE SEQUENCE</scope>
    <source>
        <strain evidence="4">PS9179</strain>
        <tissue evidence="4">Whole animal</tissue>
    </source>
</reference>
<keyword evidence="5" id="KW-1185">Reference proteome</keyword>
<dbReference type="SUPFAM" id="SSF57567">
    <property type="entry name" value="Serine protease inhibitors"/>
    <property type="match status" value="1"/>
</dbReference>
<evidence type="ECO:0000256" key="1">
    <source>
        <dbReference type="ARBA" id="ARBA00022900"/>
    </source>
</evidence>
<dbReference type="Proteomes" id="UP001175271">
    <property type="component" value="Unassembled WGS sequence"/>
</dbReference>
<evidence type="ECO:0008006" key="6">
    <source>
        <dbReference type="Google" id="ProtNLM"/>
    </source>
</evidence>
<keyword evidence="1" id="KW-0722">Serine protease inhibitor</keyword>
<feature type="signal peptide" evidence="3">
    <location>
        <begin position="1"/>
        <end position="15"/>
    </location>
</feature>
<dbReference type="InterPro" id="IPR051368">
    <property type="entry name" value="SerProtInhib-TIL_Domain"/>
</dbReference>
<comment type="caution">
    <text evidence="4">The sequence shown here is derived from an EMBL/GenBank/DDBJ whole genome shotgun (WGS) entry which is preliminary data.</text>
</comment>
<dbReference type="PANTHER" id="PTHR23259:SF82">
    <property type="entry name" value="SERINE PROTEASE INHIBITOR 1 PROTEIN"/>
    <property type="match status" value="1"/>
</dbReference>
<feature type="chain" id="PRO_5041294570" description="TIL domain-containing protein" evidence="3">
    <location>
        <begin position="16"/>
        <end position="82"/>
    </location>
</feature>
<keyword evidence="1" id="KW-0646">Protease inhibitor</keyword>
<evidence type="ECO:0000313" key="4">
    <source>
        <dbReference type="EMBL" id="KAK0412484.1"/>
    </source>
</evidence>
<evidence type="ECO:0000313" key="5">
    <source>
        <dbReference type="Proteomes" id="UP001175271"/>
    </source>
</evidence>
<dbReference type="EMBL" id="JAUCMV010000003">
    <property type="protein sequence ID" value="KAK0412484.1"/>
    <property type="molecule type" value="Genomic_DNA"/>
</dbReference>
<protein>
    <recommendedName>
        <fullName evidence="6">TIL domain-containing protein</fullName>
    </recommendedName>
</protein>
<dbReference type="PANTHER" id="PTHR23259">
    <property type="entry name" value="RIDDLE"/>
    <property type="match status" value="1"/>
</dbReference>